<evidence type="ECO:0000313" key="3">
    <source>
        <dbReference type="EMBL" id="TPD63214.1"/>
    </source>
</evidence>
<evidence type="ECO:0000256" key="2">
    <source>
        <dbReference type="ARBA" id="ARBA00023002"/>
    </source>
</evidence>
<gene>
    <name evidence="3" type="ORF">FIV46_03830</name>
</gene>
<evidence type="ECO:0000313" key="4">
    <source>
        <dbReference type="Proteomes" id="UP000319148"/>
    </source>
</evidence>
<dbReference type="PANTHER" id="PTHR24321:SF8">
    <property type="entry name" value="ESTRADIOL 17-BETA-DEHYDROGENASE 8-RELATED"/>
    <property type="match status" value="1"/>
</dbReference>
<dbReference type="Gene3D" id="3.40.50.720">
    <property type="entry name" value="NAD(P)-binding Rossmann-like Domain"/>
    <property type="match status" value="1"/>
</dbReference>
<reference evidence="4" key="1">
    <citation type="submission" date="2019-06" db="EMBL/GenBank/DDBJ databases">
        <title>The complete genome of Emcibacter congregatus ZYLT.</title>
        <authorList>
            <person name="Zhao Z."/>
        </authorList>
    </citation>
    <scope>NUCLEOTIDE SEQUENCE [LARGE SCALE GENOMIC DNA]</scope>
    <source>
        <strain evidence="4">MCCC 1A06723</strain>
    </source>
</reference>
<dbReference type="GO" id="GO:0016491">
    <property type="term" value="F:oxidoreductase activity"/>
    <property type="evidence" value="ECO:0007669"/>
    <property type="project" value="UniProtKB-KW"/>
</dbReference>
<dbReference type="PROSITE" id="PS00061">
    <property type="entry name" value="ADH_SHORT"/>
    <property type="match status" value="1"/>
</dbReference>
<comment type="caution">
    <text evidence="3">The sequence shown here is derived from an EMBL/GenBank/DDBJ whole genome shotgun (WGS) entry which is preliminary data.</text>
</comment>
<dbReference type="InterPro" id="IPR020904">
    <property type="entry name" value="Sc_DH/Rdtase_CS"/>
</dbReference>
<keyword evidence="2" id="KW-0560">Oxidoreductase</keyword>
<dbReference type="InterPro" id="IPR002347">
    <property type="entry name" value="SDR_fam"/>
</dbReference>
<comment type="similarity">
    <text evidence="1">Belongs to the short-chain dehydrogenases/reductases (SDR) family.</text>
</comment>
<dbReference type="PRINTS" id="PR00080">
    <property type="entry name" value="SDRFAMILY"/>
</dbReference>
<name>A0A501PTC1_9PROT</name>
<dbReference type="InterPro" id="IPR036291">
    <property type="entry name" value="NAD(P)-bd_dom_sf"/>
</dbReference>
<dbReference type="NCBIfam" id="NF005559">
    <property type="entry name" value="PRK07231.1"/>
    <property type="match status" value="1"/>
</dbReference>
<evidence type="ECO:0000256" key="1">
    <source>
        <dbReference type="ARBA" id="ARBA00006484"/>
    </source>
</evidence>
<dbReference type="FunFam" id="3.40.50.720:FF:000084">
    <property type="entry name" value="Short-chain dehydrogenase reductase"/>
    <property type="match status" value="1"/>
</dbReference>
<dbReference type="SUPFAM" id="SSF51735">
    <property type="entry name" value="NAD(P)-binding Rossmann-fold domains"/>
    <property type="match status" value="1"/>
</dbReference>
<dbReference type="AlphaFoldDB" id="A0A501PTC1"/>
<sequence length="266" mass="27873">MRLENKVAVITGAGSGMGKAMAEGFAAEGAKIVCADISGKQDEVAAALGEAAVSIHVDVAKEEDVRAMVALAEEKFGRLNIMVNNAGFGGKMMPLHEQTSEDWDRIHNVNLKGVFYGIKYAVPALKKSGGGAIVNVSSAAGMVGWKGHSVYGAAKAGVNQLTKAAALDYAKDNIRVNAILPGTIWTGLVPESQQFAEPPEGIYKIPGIPMDRWGLAREIADTGLFLASDEASYITGVLLPVDGGYCIGYSSMAADEFFRTASSAVD</sequence>
<dbReference type="RefSeq" id="WP_139938537.1">
    <property type="nucleotide sequence ID" value="NZ_JBHSYP010000022.1"/>
</dbReference>
<dbReference type="PANTHER" id="PTHR24321">
    <property type="entry name" value="DEHYDROGENASES, SHORT CHAIN"/>
    <property type="match status" value="1"/>
</dbReference>
<dbReference type="EMBL" id="VFIY01000004">
    <property type="protein sequence ID" value="TPD63214.1"/>
    <property type="molecule type" value="Genomic_DNA"/>
</dbReference>
<dbReference type="Pfam" id="PF13561">
    <property type="entry name" value="adh_short_C2"/>
    <property type="match status" value="1"/>
</dbReference>
<organism evidence="3 4">
    <name type="scientific">Emcibacter nanhaiensis</name>
    <dbReference type="NCBI Taxonomy" id="1505037"/>
    <lineage>
        <taxon>Bacteria</taxon>
        <taxon>Pseudomonadati</taxon>
        <taxon>Pseudomonadota</taxon>
        <taxon>Alphaproteobacteria</taxon>
        <taxon>Emcibacterales</taxon>
        <taxon>Emcibacteraceae</taxon>
        <taxon>Emcibacter</taxon>
    </lineage>
</organism>
<dbReference type="OrthoDB" id="9790146at2"/>
<accession>A0A501PTC1</accession>
<dbReference type="PRINTS" id="PR00081">
    <property type="entry name" value="GDHRDH"/>
</dbReference>
<keyword evidence="4" id="KW-1185">Reference proteome</keyword>
<proteinExistence type="inferred from homology"/>
<protein>
    <submittedName>
        <fullName evidence="3">SDR family oxidoreductase</fullName>
    </submittedName>
</protein>
<dbReference type="Proteomes" id="UP000319148">
    <property type="component" value="Unassembled WGS sequence"/>
</dbReference>
<dbReference type="CDD" id="cd05233">
    <property type="entry name" value="SDR_c"/>
    <property type="match status" value="1"/>
</dbReference>